<name>A0A3D8PJC3_9BACI</name>
<evidence type="ECO:0000256" key="1">
    <source>
        <dbReference type="ARBA" id="ARBA00004196"/>
    </source>
</evidence>
<keyword evidence="9" id="KW-1185">Reference proteome</keyword>
<dbReference type="PANTHER" id="PTHR34820:SF4">
    <property type="entry name" value="INNER MEMBRANE PROTEIN YEBZ"/>
    <property type="match status" value="1"/>
</dbReference>
<dbReference type="EMBL" id="PIOD01000020">
    <property type="protein sequence ID" value="RDW16154.1"/>
    <property type="molecule type" value="Genomic_DNA"/>
</dbReference>
<evidence type="ECO:0000313" key="9">
    <source>
        <dbReference type="Proteomes" id="UP000256520"/>
    </source>
</evidence>
<keyword evidence="6" id="KW-0472">Membrane</keyword>
<keyword evidence="6" id="KW-0812">Transmembrane</keyword>
<keyword evidence="2" id="KW-0479">Metal-binding</keyword>
<evidence type="ECO:0000256" key="4">
    <source>
        <dbReference type="ARBA" id="ARBA00023008"/>
    </source>
</evidence>
<reference evidence="9" key="1">
    <citation type="submission" date="2017-11" db="EMBL/GenBank/DDBJ databases">
        <authorList>
            <person name="Zhu W."/>
        </authorList>
    </citation>
    <scope>NUCLEOTIDE SEQUENCE [LARGE SCALE GENOMIC DNA]</scope>
    <source>
        <strain evidence="9">CAU 1051</strain>
    </source>
</reference>
<evidence type="ECO:0000256" key="5">
    <source>
        <dbReference type="SAM" id="MobiDB-lite"/>
    </source>
</evidence>
<evidence type="ECO:0000313" key="8">
    <source>
        <dbReference type="EMBL" id="RDW16154.1"/>
    </source>
</evidence>
<evidence type="ECO:0000256" key="2">
    <source>
        <dbReference type="ARBA" id="ARBA00022723"/>
    </source>
</evidence>
<gene>
    <name evidence="8" type="ORF">CWR45_14850</name>
</gene>
<dbReference type="InterPro" id="IPR007348">
    <property type="entry name" value="CopC_dom"/>
</dbReference>
<accession>A0A3D8PJC3</accession>
<dbReference type="Pfam" id="PF04234">
    <property type="entry name" value="CopC"/>
    <property type="match status" value="1"/>
</dbReference>
<feature type="transmembrane region" description="Helical" evidence="6">
    <location>
        <begin position="181"/>
        <end position="200"/>
    </location>
</feature>
<feature type="region of interest" description="Disordered" evidence="5">
    <location>
        <begin position="137"/>
        <end position="178"/>
    </location>
</feature>
<comment type="subcellular location">
    <subcellularLocation>
        <location evidence="1">Cell envelope</location>
    </subcellularLocation>
</comment>
<dbReference type="Proteomes" id="UP000256520">
    <property type="component" value="Unassembled WGS sequence"/>
</dbReference>
<proteinExistence type="predicted"/>
<dbReference type="GO" id="GO:0046688">
    <property type="term" value="P:response to copper ion"/>
    <property type="evidence" value="ECO:0007669"/>
    <property type="project" value="InterPro"/>
</dbReference>
<keyword evidence="4" id="KW-0186">Copper</keyword>
<evidence type="ECO:0000256" key="3">
    <source>
        <dbReference type="ARBA" id="ARBA00022729"/>
    </source>
</evidence>
<dbReference type="SUPFAM" id="SSF81296">
    <property type="entry name" value="E set domains"/>
    <property type="match status" value="1"/>
</dbReference>
<sequence length="205" mass="21827">MDAVAETCKGGIILKRLFIISVAVLLATCFSTSVFAHSHLGGSNPADGDVVTEPLAEIVLDFDGQIEQGSFIDLTTTEGQAIEIQEIIIGEGTLTGTVAEPLANDEYQVNWSIISADGHPLEGEFSFTVNAAVPEAVKEEAEEPSETKVSEDEETTESAEQSTEEETSTSASEVEEESSSMTVIAIAAIVIIIIVGFFLITKRKK</sequence>
<dbReference type="GO" id="GO:0005507">
    <property type="term" value="F:copper ion binding"/>
    <property type="evidence" value="ECO:0007669"/>
    <property type="project" value="InterPro"/>
</dbReference>
<dbReference type="Gene3D" id="2.60.40.1220">
    <property type="match status" value="1"/>
</dbReference>
<dbReference type="OrthoDB" id="2353937at2"/>
<dbReference type="GO" id="GO:0005886">
    <property type="term" value="C:plasma membrane"/>
    <property type="evidence" value="ECO:0007669"/>
    <property type="project" value="TreeGrafter"/>
</dbReference>
<dbReference type="GO" id="GO:0042597">
    <property type="term" value="C:periplasmic space"/>
    <property type="evidence" value="ECO:0007669"/>
    <property type="project" value="InterPro"/>
</dbReference>
<evidence type="ECO:0000256" key="6">
    <source>
        <dbReference type="SAM" id="Phobius"/>
    </source>
</evidence>
<dbReference type="PANTHER" id="PTHR34820">
    <property type="entry name" value="INNER MEMBRANE PROTEIN YEBZ"/>
    <property type="match status" value="1"/>
</dbReference>
<evidence type="ECO:0000259" key="7">
    <source>
        <dbReference type="Pfam" id="PF04234"/>
    </source>
</evidence>
<feature type="compositionally biased region" description="Acidic residues" evidence="5">
    <location>
        <begin position="151"/>
        <end position="178"/>
    </location>
</feature>
<dbReference type="GO" id="GO:0006825">
    <property type="term" value="P:copper ion transport"/>
    <property type="evidence" value="ECO:0007669"/>
    <property type="project" value="InterPro"/>
</dbReference>
<dbReference type="AlphaFoldDB" id="A0A3D8PJC3"/>
<organism evidence="8 9">
    <name type="scientific">Oceanobacillus chungangensis</name>
    <dbReference type="NCBI Taxonomy" id="1229152"/>
    <lineage>
        <taxon>Bacteria</taxon>
        <taxon>Bacillati</taxon>
        <taxon>Bacillota</taxon>
        <taxon>Bacilli</taxon>
        <taxon>Bacillales</taxon>
        <taxon>Bacillaceae</taxon>
        <taxon>Oceanobacillus</taxon>
    </lineage>
</organism>
<comment type="caution">
    <text evidence="8">The sequence shown here is derived from an EMBL/GenBank/DDBJ whole genome shotgun (WGS) entry which is preliminary data.</text>
</comment>
<dbReference type="GO" id="GO:0030313">
    <property type="term" value="C:cell envelope"/>
    <property type="evidence" value="ECO:0007669"/>
    <property type="project" value="UniProtKB-SubCell"/>
</dbReference>
<keyword evidence="6" id="KW-1133">Transmembrane helix</keyword>
<dbReference type="InterPro" id="IPR014756">
    <property type="entry name" value="Ig_E-set"/>
</dbReference>
<keyword evidence="3" id="KW-0732">Signal</keyword>
<dbReference type="InterPro" id="IPR032694">
    <property type="entry name" value="CopC/D"/>
</dbReference>
<feature type="transmembrane region" description="Helical" evidence="6">
    <location>
        <begin position="17"/>
        <end position="36"/>
    </location>
</feature>
<feature type="domain" description="CopC" evidence="7">
    <location>
        <begin position="37"/>
        <end position="129"/>
    </location>
</feature>
<dbReference type="InterPro" id="IPR014755">
    <property type="entry name" value="Cu-Rt/internalin_Ig-like"/>
</dbReference>
<protein>
    <submittedName>
        <fullName evidence="8">Copper resistance protein</fullName>
    </submittedName>
</protein>